<keyword evidence="1" id="KW-0812">Transmembrane</keyword>
<feature type="transmembrane region" description="Helical" evidence="1">
    <location>
        <begin position="167"/>
        <end position="191"/>
    </location>
</feature>
<dbReference type="Pfam" id="PF13795">
    <property type="entry name" value="HupE_UreJ_2"/>
    <property type="match status" value="1"/>
</dbReference>
<dbReference type="AlphaFoldDB" id="A0A2A5B6Z2"/>
<comment type="caution">
    <text evidence="2">The sequence shown here is derived from an EMBL/GenBank/DDBJ whole genome shotgun (WGS) entry which is preliminary data.</text>
</comment>
<protein>
    <recommendedName>
        <fullName evidence="4">HupE/UreJ protein</fullName>
    </recommendedName>
</protein>
<dbReference type="EMBL" id="NVVJ01000007">
    <property type="protein sequence ID" value="PCJ27313.1"/>
    <property type="molecule type" value="Genomic_DNA"/>
</dbReference>
<feature type="transmembrane region" description="Helical" evidence="1">
    <location>
        <begin position="319"/>
        <end position="336"/>
    </location>
</feature>
<reference evidence="3" key="1">
    <citation type="submission" date="2017-08" db="EMBL/GenBank/DDBJ databases">
        <title>A dynamic microbial community with high functional redundancy inhabits the cold, oxic subseafloor aquifer.</title>
        <authorList>
            <person name="Tully B.J."/>
            <person name="Wheat C.G."/>
            <person name="Glazer B.T."/>
            <person name="Huber J.A."/>
        </authorList>
    </citation>
    <scope>NUCLEOTIDE SEQUENCE [LARGE SCALE GENOMIC DNA]</scope>
</reference>
<accession>A0A2A5B6Z2</accession>
<dbReference type="Proteomes" id="UP000218327">
    <property type="component" value="Unassembled WGS sequence"/>
</dbReference>
<feature type="transmembrane region" description="Helical" evidence="1">
    <location>
        <begin position="203"/>
        <end position="231"/>
    </location>
</feature>
<gene>
    <name evidence="2" type="ORF">COA96_03765</name>
</gene>
<dbReference type="InterPro" id="IPR032809">
    <property type="entry name" value="Put_HupE_UreJ"/>
</dbReference>
<keyword evidence="1" id="KW-0472">Membrane</keyword>
<evidence type="ECO:0000256" key="1">
    <source>
        <dbReference type="SAM" id="Phobius"/>
    </source>
</evidence>
<proteinExistence type="predicted"/>
<feature type="transmembrane region" description="Helical" evidence="1">
    <location>
        <begin position="251"/>
        <end position="269"/>
    </location>
</feature>
<sequence>MIKTKKIVNTMISPSYCFRFLQYLLFISIGVFSSYSIAHDIDVTGVARVFLDQKDSNKYQLSIVDQQVPPLFNIERILPERCEGLPPGRFSYRFSCQPALNMDDSLSFPWSLEGVVVIARWNDGSDISGYFPGNGNTIDVPMADLKASSASLASLAARYLRLGGEHILFGVDHLLFVLGLLLLLQGFWALLKTITAFTIAHSITLAAAALGVFPVPSAPVEILIALSILFLAREIIMGQRGNKTLVHSKPWVVAFAFGLIHGFGFAGALGELGLSRGDIPLALLFFNLGVEAGQVTFILILFALNLFLNKYLSHLSYGIQRGLAYGLGGIATFWFLQRIPSLFIV</sequence>
<feature type="transmembrane region" description="Helical" evidence="1">
    <location>
        <begin position="281"/>
        <end position="307"/>
    </location>
</feature>
<evidence type="ECO:0008006" key="4">
    <source>
        <dbReference type="Google" id="ProtNLM"/>
    </source>
</evidence>
<evidence type="ECO:0000313" key="2">
    <source>
        <dbReference type="EMBL" id="PCJ27313.1"/>
    </source>
</evidence>
<keyword evidence="1" id="KW-1133">Transmembrane helix</keyword>
<organism evidence="2 3">
    <name type="scientific">SAR86 cluster bacterium</name>
    <dbReference type="NCBI Taxonomy" id="2030880"/>
    <lineage>
        <taxon>Bacteria</taxon>
        <taxon>Pseudomonadati</taxon>
        <taxon>Pseudomonadota</taxon>
        <taxon>Gammaproteobacteria</taxon>
        <taxon>SAR86 cluster</taxon>
    </lineage>
</organism>
<name>A0A2A5B6Z2_9GAMM</name>
<evidence type="ECO:0000313" key="3">
    <source>
        <dbReference type="Proteomes" id="UP000218327"/>
    </source>
</evidence>